<dbReference type="Proteomes" id="UP000055590">
    <property type="component" value="Chromosome"/>
</dbReference>
<protein>
    <submittedName>
        <fullName evidence="3">Chain length determinant protein</fullName>
    </submittedName>
</protein>
<dbReference type="EMBL" id="CP012332">
    <property type="protein sequence ID" value="AKU89853.1"/>
    <property type="molecule type" value="Genomic_DNA"/>
</dbReference>
<accession>A0A0K1P8J5</accession>
<sequence length="465" mass="51642">MAHAILFTLRAPLRHPLLAVGTFLVVFSAAVGGLMLFPQRYEVKTTILAGSPLTGALFEQRDHERDAPTRAAREILVRRDNLEALAKQVNFAERYLAARPLAIRMVHRFFDYLNGRERTVDEVRESLVDALDERLGVNIDTEGTISITFRWWDKQMAYDVVNAAGESFMAMRHSTEIKTVAESITILEDHRARVEEEIDQRIVAMEERAKAEAGEKRHGAPAPAAAPRLVRRPNQDPDVSRLETLLAANQRAATDLETARQQRLIELQAELLQKQSIYAPDHPAIGATKRMLEIVQQPSSQVASLREERRRLEDEIRSRGGSATSAGASPATGAGTSSQALPARQEPAQALFEESPREEADRERLRNLNSRLGEISARIASSRLQMETAEAAFKLRYAVVTPPRLPKKPIKPYAMLFLVSGLLGGVLLAHLAAVAADLRGGKALERWQVEHQLGLPVLGETKRLP</sequence>
<feature type="transmembrane region" description="Helical" evidence="2">
    <location>
        <begin position="17"/>
        <end position="37"/>
    </location>
</feature>
<evidence type="ECO:0000256" key="2">
    <source>
        <dbReference type="SAM" id="Phobius"/>
    </source>
</evidence>
<gene>
    <name evidence="3" type="ORF">AKJ08_0240</name>
</gene>
<dbReference type="KEGG" id="vin:AKJ08_0240"/>
<feature type="compositionally biased region" description="Basic and acidic residues" evidence="1">
    <location>
        <begin position="305"/>
        <end position="318"/>
    </location>
</feature>
<organism evidence="3 4">
    <name type="scientific">Vulgatibacter incomptus</name>
    <dbReference type="NCBI Taxonomy" id="1391653"/>
    <lineage>
        <taxon>Bacteria</taxon>
        <taxon>Pseudomonadati</taxon>
        <taxon>Myxococcota</taxon>
        <taxon>Myxococcia</taxon>
        <taxon>Myxococcales</taxon>
        <taxon>Cystobacterineae</taxon>
        <taxon>Vulgatibacteraceae</taxon>
        <taxon>Vulgatibacter</taxon>
    </lineage>
</organism>
<keyword evidence="2" id="KW-0472">Membrane</keyword>
<reference evidence="3 4" key="1">
    <citation type="submission" date="2015-08" db="EMBL/GenBank/DDBJ databases">
        <authorList>
            <person name="Babu N.S."/>
            <person name="Beckwith C.J."/>
            <person name="Beseler K.G."/>
            <person name="Brison A."/>
            <person name="Carone J.V."/>
            <person name="Caskin T.P."/>
            <person name="Diamond M."/>
            <person name="Durham M.E."/>
            <person name="Foxe J.M."/>
            <person name="Go M."/>
            <person name="Henderson B.A."/>
            <person name="Jones I.B."/>
            <person name="McGettigan J.A."/>
            <person name="Micheletti S.J."/>
            <person name="Nasrallah M.E."/>
            <person name="Ortiz D."/>
            <person name="Piller C.R."/>
            <person name="Privatt S.R."/>
            <person name="Schneider S.L."/>
            <person name="Sharp S."/>
            <person name="Smith T.C."/>
            <person name="Stanton J.D."/>
            <person name="Ullery H.E."/>
            <person name="Wilson R.J."/>
            <person name="Serrano M.G."/>
            <person name="Buck G."/>
            <person name="Lee V."/>
            <person name="Wang Y."/>
            <person name="Carvalho R."/>
            <person name="Voegtly L."/>
            <person name="Shi R."/>
            <person name="Duckworth R."/>
            <person name="Johnson A."/>
            <person name="Loviza R."/>
            <person name="Walstead R."/>
            <person name="Shah Z."/>
            <person name="Kiflezghi M."/>
            <person name="Wade K."/>
            <person name="Ball S.L."/>
            <person name="Bradley K.W."/>
            <person name="Asai D.J."/>
            <person name="Bowman C.A."/>
            <person name="Russell D.A."/>
            <person name="Pope W.H."/>
            <person name="Jacobs-Sera D."/>
            <person name="Hendrix R.W."/>
            <person name="Hatfull G.F."/>
        </authorList>
    </citation>
    <scope>NUCLEOTIDE SEQUENCE [LARGE SCALE GENOMIC DNA]</scope>
    <source>
        <strain evidence="3 4">DSM 27710</strain>
    </source>
</reference>
<name>A0A0K1P8J5_9BACT</name>
<feature type="compositionally biased region" description="Low complexity" evidence="1">
    <location>
        <begin position="319"/>
        <end position="338"/>
    </location>
</feature>
<dbReference type="PANTHER" id="PTHR32309">
    <property type="entry name" value="TYROSINE-PROTEIN KINASE"/>
    <property type="match status" value="1"/>
</dbReference>
<dbReference type="AlphaFoldDB" id="A0A0K1P8J5"/>
<dbReference type="PANTHER" id="PTHR32309:SF31">
    <property type="entry name" value="CAPSULAR EXOPOLYSACCHARIDE FAMILY"/>
    <property type="match status" value="1"/>
</dbReference>
<feature type="compositionally biased region" description="Basic and acidic residues" evidence="1">
    <location>
        <begin position="354"/>
        <end position="363"/>
    </location>
</feature>
<dbReference type="RefSeq" id="WP_050724383.1">
    <property type="nucleotide sequence ID" value="NZ_CP012332.1"/>
</dbReference>
<dbReference type="InterPro" id="IPR050445">
    <property type="entry name" value="Bact_polysacc_biosynth/exp"/>
</dbReference>
<dbReference type="OrthoDB" id="5486058at2"/>
<proteinExistence type="predicted"/>
<dbReference type="STRING" id="1391653.AKJ08_0240"/>
<evidence type="ECO:0000313" key="3">
    <source>
        <dbReference type="EMBL" id="AKU89853.1"/>
    </source>
</evidence>
<keyword evidence="2" id="KW-0812">Transmembrane</keyword>
<feature type="region of interest" description="Disordered" evidence="1">
    <location>
        <begin position="211"/>
        <end position="235"/>
    </location>
</feature>
<feature type="region of interest" description="Disordered" evidence="1">
    <location>
        <begin position="297"/>
        <end position="363"/>
    </location>
</feature>
<keyword evidence="2" id="KW-1133">Transmembrane helix</keyword>
<evidence type="ECO:0000256" key="1">
    <source>
        <dbReference type="SAM" id="MobiDB-lite"/>
    </source>
</evidence>
<evidence type="ECO:0000313" key="4">
    <source>
        <dbReference type="Proteomes" id="UP000055590"/>
    </source>
</evidence>
<feature type="transmembrane region" description="Helical" evidence="2">
    <location>
        <begin position="413"/>
        <end position="436"/>
    </location>
</feature>
<keyword evidence="4" id="KW-1185">Reference proteome</keyword>